<dbReference type="GO" id="GO:0002031">
    <property type="term" value="P:G protein-coupled receptor internalization"/>
    <property type="evidence" value="ECO:0007669"/>
    <property type="project" value="TreeGrafter"/>
</dbReference>
<dbReference type="GO" id="GO:0031701">
    <property type="term" value="F:angiotensin receptor binding"/>
    <property type="evidence" value="ECO:0007669"/>
    <property type="project" value="TreeGrafter"/>
</dbReference>
<keyword evidence="7" id="KW-1185">Reference proteome</keyword>
<protein>
    <recommendedName>
        <fullName evidence="2">Beta-arrestin-2</fullName>
    </recommendedName>
    <alternativeName>
        <fullName evidence="3">Arrestin beta-2</fullName>
    </alternativeName>
</protein>
<dbReference type="AlphaFoldDB" id="A0A7J7TWZ4"/>
<dbReference type="GO" id="GO:0007165">
    <property type="term" value="P:signal transduction"/>
    <property type="evidence" value="ECO:0007669"/>
    <property type="project" value="InterPro"/>
</dbReference>
<sequence length="129" mass="13883">MSDRSLHLEASLDKELYYHGEPLSVNVHVTNNSTKTIKKIKVSGRRWGLECGLVGGSCTQDLASSQLGALSLPPPGASPQPGSRRLGHARPAPTYEPGDRGLIPSLGFDSWSRHMPGLWVGNVQEAANR</sequence>
<comment type="similarity">
    <text evidence="1">Belongs to the arrestin family.</text>
</comment>
<evidence type="ECO:0000256" key="4">
    <source>
        <dbReference type="SAM" id="MobiDB-lite"/>
    </source>
</evidence>
<organism evidence="6 7">
    <name type="scientific">Pipistrellus kuhlii</name>
    <name type="common">Kuhl's pipistrelle</name>
    <dbReference type="NCBI Taxonomy" id="59472"/>
    <lineage>
        <taxon>Eukaryota</taxon>
        <taxon>Metazoa</taxon>
        <taxon>Chordata</taxon>
        <taxon>Craniata</taxon>
        <taxon>Vertebrata</taxon>
        <taxon>Euteleostomi</taxon>
        <taxon>Mammalia</taxon>
        <taxon>Eutheria</taxon>
        <taxon>Laurasiatheria</taxon>
        <taxon>Chiroptera</taxon>
        <taxon>Yangochiroptera</taxon>
        <taxon>Vespertilionidae</taxon>
        <taxon>Pipistrellus</taxon>
    </lineage>
</organism>
<evidence type="ECO:0000256" key="3">
    <source>
        <dbReference type="ARBA" id="ARBA00042805"/>
    </source>
</evidence>
<feature type="domain" description="Arrestin C-terminal-like" evidence="5">
    <location>
        <begin position="2"/>
        <end position="91"/>
    </location>
</feature>
<name>A0A7J7TWZ4_PIPKU</name>
<dbReference type="GO" id="GO:0005737">
    <property type="term" value="C:cytoplasm"/>
    <property type="evidence" value="ECO:0007669"/>
    <property type="project" value="TreeGrafter"/>
</dbReference>
<evidence type="ECO:0000256" key="2">
    <source>
        <dbReference type="ARBA" id="ARBA00040110"/>
    </source>
</evidence>
<dbReference type="InterPro" id="IPR014756">
    <property type="entry name" value="Ig_E-set"/>
</dbReference>
<proteinExistence type="inferred from homology"/>
<evidence type="ECO:0000313" key="6">
    <source>
        <dbReference type="EMBL" id="KAF6305137.1"/>
    </source>
</evidence>
<dbReference type="Pfam" id="PF02752">
    <property type="entry name" value="Arrestin_C"/>
    <property type="match status" value="1"/>
</dbReference>
<dbReference type="InterPro" id="IPR014752">
    <property type="entry name" value="Arrestin-like_C"/>
</dbReference>
<feature type="region of interest" description="Disordered" evidence="4">
    <location>
        <begin position="68"/>
        <end position="101"/>
    </location>
</feature>
<dbReference type="PANTHER" id="PTHR11792:SF20">
    <property type="entry name" value="BETA-ARRESTIN-2"/>
    <property type="match status" value="1"/>
</dbReference>
<dbReference type="Proteomes" id="UP000558488">
    <property type="component" value="Unassembled WGS sequence"/>
</dbReference>
<evidence type="ECO:0000259" key="5">
    <source>
        <dbReference type="SMART" id="SM01017"/>
    </source>
</evidence>
<evidence type="ECO:0000256" key="1">
    <source>
        <dbReference type="ARBA" id="ARBA00005298"/>
    </source>
</evidence>
<evidence type="ECO:0000313" key="7">
    <source>
        <dbReference type="Proteomes" id="UP000558488"/>
    </source>
</evidence>
<dbReference type="PANTHER" id="PTHR11792">
    <property type="entry name" value="ARRESTIN"/>
    <property type="match status" value="1"/>
</dbReference>
<gene>
    <name evidence="6" type="ORF">mPipKuh1_001030</name>
</gene>
<dbReference type="EMBL" id="JACAGB010000023">
    <property type="protein sequence ID" value="KAF6305137.1"/>
    <property type="molecule type" value="Genomic_DNA"/>
</dbReference>
<dbReference type="GO" id="GO:0070374">
    <property type="term" value="P:positive regulation of ERK1 and ERK2 cascade"/>
    <property type="evidence" value="ECO:0007669"/>
    <property type="project" value="TreeGrafter"/>
</dbReference>
<comment type="caution">
    <text evidence="6">The sequence shown here is derived from an EMBL/GenBank/DDBJ whole genome shotgun (WGS) entry which is preliminary data.</text>
</comment>
<reference evidence="6 7" key="1">
    <citation type="journal article" date="2020" name="Nature">
        <title>Six reference-quality genomes reveal evolution of bat adaptations.</title>
        <authorList>
            <person name="Jebb D."/>
            <person name="Huang Z."/>
            <person name="Pippel M."/>
            <person name="Hughes G.M."/>
            <person name="Lavrichenko K."/>
            <person name="Devanna P."/>
            <person name="Winkler S."/>
            <person name="Jermiin L.S."/>
            <person name="Skirmuntt E.C."/>
            <person name="Katzourakis A."/>
            <person name="Burkitt-Gray L."/>
            <person name="Ray D.A."/>
            <person name="Sullivan K.A.M."/>
            <person name="Roscito J.G."/>
            <person name="Kirilenko B.M."/>
            <person name="Davalos L.M."/>
            <person name="Corthals A.P."/>
            <person name="Power M.L."/>
            <person name="Jones G."/>
            <person name="Ransome R.D."/>
            <person name="Dechmann D.K.N."/>
            <person name="Locatelli A.G."/>
            <person name="Puechmaille S.J."/>
            <person name="Fedrigo O."/>
            <person name="Jarvis E.D."/>
            <person name="Hiller M."/>
            <person name="Vernes S.C."/>
            <person name="Myers E.W."/>
            <person name="Teeling E.C."/>
        </authorList>
    </citation>
    <scope>NUCLEOTIDE SEQUENCE [LARGE SCALE GENOMIC DNA]</scope>
    <source>
        <strain evidence="6">MPipKuh1</strain>
        <tissue evidence="6">Flight muscle</tissue>
    </source>
</reference>
<dbReference type="InterPro" id="IPR011022">
    <property type="entry name" value="Arrestin_C-like"/>
</dbReference>
<dbReference type="Gene3D" id="2.60.40.640">
    <property type="match status" value="1"/>
</dbReference>
<dbReference type="SMART" id="SM01017">
    <property type="entry name" value="Arrestin_C"/>
    <property type="match status" value="1"/>
</dbReference>
<dbReference type="SUPFAM" id="SSF81296">
    <property type="entry name" value="E set domains"/>
    <property type="match status" value="1"/>
</dbReference>
<dbReference type="InterPro" id="IPR000698">
    <property type="entry name" value="Arrestin"/>
</dbReference>
<accession>A0A7J7TWZ4</accession>